<keyword evidence="4" id="KW-1185">Reference proteome</keyword>
<keyword evidence="2" id="KW-1133">Transmembrane helix</keyword>
<proteinExistence type="predicted"/>
<keyword evidence="2" id="KW-0812">Transmembrane</keyword>
<dbReference type="GeneID" id="68106108"/>
<accession>A0AA88GBY9</accession>
<comment type="caution">
    <text evidence="3">The sequence shown here is derived from an EMBL/GenBank/DDBJ whole genome shotgun (WGS) entry which is preliminary data.</text>
</comment>
<dbReference type="AlphaFoldDB" id="A0AA88GBY9"/>
<feature type="transmembrane region" description="Helical" evidence="2">
    <location>
        <begin position="160"/>
        <end position="185"/>
    </location>
</feature>
<feature type="transmembrane region" description="Helical" evidence="2">
    <location>
        <begin position="112"/>
        <end position="139"/>
    </location>
</feature>
<sequence length="366" mass="41036">MTESYNFLPITLFQTINATQGKISEAPENISSLSNSAFYVIVLSILLGVLIGYAIKLRDEMKRKQKILFLLTGLLVGVDIVALCFRIVYNGTSLYMNGRKWIVLPNLLDFRIVLWVFAVLENAFSFATIMTITIIIGFLQDMFLTTAAAARAISRKVYPYIKWSLFTVNMVTGGTLGLVIVLNAILNLLVKMTLLNKALAVPFQIVLLCFYFIANVINLVTFTVVSTRLLHVVNKTSSHVSTTKEKVPFMNRPFTKIVGLMSGMILSAFLQIVAAIIGFLTSTFASHLHMLDYFLHSLGIVIFSVFVLLLYSPLWNEKCEKEAEDHVRKTGTKKGPIQHQDKKEPGTFNIQSMNNSEKQEEVSTKV</sequence>
<evidence type="ECO:0000313" key="3">
    <source>
        <dbReference type="EMBL" id="KAG2372700.1"/>
    </source>
</evidence>
<gene>
    <name evidence="3" type="ORF">C9374_013655</name>
</gene>
<evidence type="ECO:0000256" key="1">
    <source>
        <dbReference type="SAM" id="MobiDB-lite"/>
    </source>
</evidence>
<keyword evidence="2" id="KW-0472">Membrane</keyword>
<feature type="transmembrane region" description="Helical" evidence="2">
    <location>
        <begin position="205"/>
        <end position="225"/>
    </location>
</feature>
<protein>
    <submittedName>
        <fullName evidence="3">Uncharacterized protein</fullName>
    </submittedName>
</protein>
<organism evidence="3 4">
    <name type="scientific">Naegleria lovaniensis</name>
    <name type="common">Amoeba</name>
    <dbReference type="NCBI Taxonomy" id="51637"/>
    <lineage>
        <taxon>Eukaryota</taxon>
        <taxon>Discoba</taxon>
        <taxon>Heterolobosea</taxon>
        <taxon>Tetramitia</taxon>
        <taxon>Eutetramitia</taxon>
        <taxon>Vahlkampfiidae</taxon>
        <taxon>Naegleria</taxon>
    </lineage>
</organism>
<reference evidence="3 4" key="1">
    <citation type="journal article" date="2018" name="BMC Genomics">
        <title>The genome of Naegleria lovaniensis, the basis for a comparative approach to unravel pathogenicity factors of the human pathogenic amoeba N. fowleri.</title>
        <authorList>
            <person name="Liechti N."/>
            <person name="Schurch N."/>
            <person name="Bruggmann R."/>
            <person name="Wittwer M."/>
        </authorList>
    </citation>
    <scope>NUCLEOTIDE SEQUENCE [LARGE SCALE GENOMIC DNA]</scope>
    <source>
        <strain evidence="3 4">ATCC 30569</strain>
    </source>
</reference>
<name>A0AA88GBY9_NAELO</name>
<dbReference type="EMBL" id="PYSW02000070">
    <property type="protein sequence ID" value="KAG2372700.1"/>
    <property type="molecule type" value="Genomic_DNA"/>
</dbReference>
<feature type="compositionally biased region" description="Basic and acidic residues" evidence="1">
    <location>
        <begin position="357"/>
        <end position="366"/>
    </location>
</feature>
<feature type="region of interest" description="Disordered" evidence="1">
    <location>
        <begin position="326"/>
        <end position="366"/>
    </location>
</feature>
<feature type="transmembrane region" description="Helical" evidence="2">
    <location>
        <begin position="257"/>
        <end position="281"/>
    </location>
</feature>
<feature type="transmembrane region" description="Helical" evidence="2">
    <location>
        <begin position="67"/>
        <end position="89"/>
    </location>
</feature>
<evidence type="ECO:0000256" key="2">
    <source>
        <dbReference type="SAM" id="Phobius"/>
    </source>
</evidence>
<feature type="transmembrane region" description="Helical" evidence="2">
    <location>
        <begin position="37"/>
        <end position="55"/>
    </location>
</feature>
<dbReference type="RefSeq" id="XP_044541875.1">
    <property type="nucleotide sequence ID" value="XM_044689555.1"/>
</dbReference>
<feature type="transmembrane region" description="Helical" evidence="2">
    <location>
        <begin position="293"/>
        <end position="311"/>
    </location>
</feature>
<evidence type="ECO:0000313" key="4">
    <source>
        <dbReference type="Proteomes" id="UP000816034"/>
    </source>
</evidence>
<dbReference type="Proteomes" id="UP000816034">
    <property type="component" value="Unassembled WGS sequence"/>
</dbReference>